<evidence type="ECO:0000313" key="2">
    <source>
        <dbReference type="EMBL" id="EKC68784.1"/>
    </source>
</evidence>
<organism evidence="2">
    <name type="scientific">human gut metagenome</name>
    <dbReference type="NCBI Taxonomy" id="408170"/>
    <lineage>
        <taxon>unclassified sequences</taxon>
        <taxon>metagenomes</taxon>
        <taxon>organismal metagenomes</taxon>
    </lineage>
</organism>
<dbReference type="AlphaFoldDB" id="K1TMG1"/>
<feature type="transmembrane region" description="Helical" evidence="1">
    <location>
        <begin position="34"/>
        <end position="53"/>
    </location>
</feature>
<name>K1TMG1_9ZZZZ</name>
<dbReference type="EMBL" id="AJWY01005746">
    <property type="protein sequence ID" value="EKC68784.1"/>
    <property type="molecule type" value="Genomic_DNA"/>
</dbReference>
<sequence length="54" mass="5497">GLLNGIVAVVAGIMLWVAAAQLLPAAFEPVWRKMGVTGFCAGVLMMILGIAALA</sequence>
<feature type="transmembrane region" description="Helical" evidence="1">
    <location>
        <begin position="6"/>
        <end position="27"/>
    </location>
</feature>
<keyword evidence="1" id="KW-0812">Transmembrane</keyword>
<keyword evidence="1" id="KW-0472">Membrane</keyword>
<proteinExistence type="predicted"/>
<comment type="caution">
    <text evidence="2">The sequence shown here is derived from an EMBL/GenBank/DDBJ whole genome shotgun (WGS) entry which is preliminary data.</text>
</comment>
<reference evidence="2" key="1">
    <citation type="journal article" date="2013" name="Environ. Microbiol.">
        <title>Microbiota from the distal guts of lean and obese adolescents exhibit partial functional redundancy besides clear differences in community structure.</title>
        <authorList>
            <person name="Ferrer M."/>
            <person name="Ruiz A."/>
            <person name="Lanza F."/>
            <person name="Haange S.B."/>
            <person name="Oberbach A."/>
            <person name="Till H."/>
            <person name="Bargiela R."/>
            <person name="Campoy C."/>
            <person name="Segura M.T."/>
            <person name="Richter M."/>
            <person name="von Bergen M."/>
            <person name="Seifert J."/>
            <person name="Suarez A."/>
        </authorList>
    </citation>
    <scope>NUCLEOTIDE SEQUENCE</scope>
</reference>
<gene>
    <name evidence="2" type="ORF">LEA_08612</name>
</gene>
<keyword evidence="1" id="KW-1133">Transmembrane helix</keyword>
<feature type="non-terminal residue" evidence="2">
    <location>
        <position position="1"/>
    </location>
</feature>
<protein>
    <submittedName>
        <fullName evidence="2">Zinc transporter ZupT</fullName>
    </submittedName>
</protein>
<evidence type="ECO:0000256" key="1">
    <source>
        <dbReference type="SAM" id="Phobius"/>
    </source>
</evidence>
<accession>K1TMG1</accession>